<feature type="region of interest" description="Disordered" evidence="10">
    <location>
        <begin position="33"/>
        <end position="73"/>
    </location>
</feature>
<sequence length="476" mass="54685">MRSRESVKRRADEDDDLVYTDLLYQDDVEEKRLEEQRKRRREKLAQHPVEYSSPARSATSPEPAKETKVDTMKEKRHLEAEIEPDDIEDMFALDNDSAWKVPDSTLTEGRETDVTGPDKSTLERHAPVSGVGLHDNWDDPDGYYRVILGEKLDQRYQVYSILGRGIFATVVRAKDLKQNGRNVAIKIARRQETMFKAGMKEIGILKLLAEADPEDKMFVVRLENHFEHRGHLCMVFESLSLNLREIVKRFGKDVGLHMQAVKTYAKQMFMALVLLRKENIIHADIKPDNILVNEAKTVAKLADLGSASRTTEMEITPYLVSRFYRAPEIILGQPYGCEIDMWSMGCTIYELATGKILFPGKTNNHMLLLMQQLRGKFAAKQLKKCQFSLQHFEDNNTFISREVDTSTGEELAKRVNTTQPTEDLRAKLLPGDTSKRIRPDELRQTQQLIDLLQRMLELDPAKRITPLDALQHAFVQ</sequence>
<evidence type="ECO:0000256" key="1">
    <source>
        <dbReference type="ARBA" id="ARBA00012513"/>
    </source>
</evidence>
<dbReference type="Proteomes" id="UP000186303">
    <property type="component" value="Chromosome 8"/>
</dbReference>
<evidence type="ECO:0000256" key="8">
    <source>
        <dbReference type="PROSITE-ProRule" id="PRU10141"/>
    </source>
</evidence>
<keyword evidence="2 9" id="KW-0723">Serine/threonine-protein kinase</keyword>
<feature type="compositionally biased region" description="Basic and acidic residues" evidence="10">
    <location>
        <begin position="63"/>
        <end position="73"/>
    </location>
</feature>
<dbReference type="AlphaFoldDB" id="A0A1M8AC33"/>
<dbReference type="EC" id="2.7.11.1" evidence="1"/>
<dbReference type="PANTHER" id="PTHR24058">
    <property type="entry name" value="DUAL SPECIFICITY PROTEIN KINASE"/>
    <property type="match status" value="1"/>
</dbReference>
<dbReference type="InterPro" id="IPR011009">
    <property type="entry name" value="Kinase-like_dom_sf"/>
</dbReference>
<dbReference type="SMART" id="SM00220">
    <property type="entry name" value="S_TKc"/>
    <property type="match status" value="1"/>
</dbReference>
<evidence type="ECO:0000313" key="12">
    <source>
        <dbReference type="EMBL" id="SHO80012.1"/>
    </source>
</evidence>
<evidence type="ECO:0000256" key="3">
    <source>
        <dbReference type="ARBA" id="ARBA00022679"/>
    </source>
</evidence>
<dbReference type="GO" id="GO:0045292">
    <property type="term" value="P:mRNA cis splicing, via spliceosome"/>
    <property type="evidence" value="ECO:0007669"/>
    <property type="project" value="InterPro"/>
</dbReference>
<evidence type="ECO:0000256" key="6">
    <source>
        <dbReference type="ARBA" id="ARBA00022840"/>
    </source>
</evidence>
<dbReference type="PANTHER" id="PTHR24058:SF103">
    <property type="entry name" value="SERINE_THREONINE-PROTEIN KINASE PRP4 HOMOLOG"/>
    <property type="match status" value="1"/>
</dbReference>
<evidence type="ECO:0000256" key="10">
    <source>
        <dbReference type="SAM" id="MobiDB-lite"/>
    </source>
</evidence>
<dbReference type="InterPro" id="IPR008271">
    <property type="entry name" value="Ser/Thr_kinase_AS"/>
</dbReference>
<dbReference type="Gene3D" id="3.30.200.20">
    <property type="entry name" value="Phosphorylase Kinase, domain 1"/>
    <property type="match status" value="1"/>
</dbReference>
<keyword evidence="13" id="KW-1185">Reference proteome</keyword>
<dbReference type="STRING" id="1230383.A0A1M8AC33"/>
<name>A0A1M8AC33_MALS4</name>
<evidence type="ECO:0000313" key="13">
    <source>
        <dbReference type="Proteomes" id="UP000186303"/>
    </source>
</evidence>
<dbReference type="InterPro" id="IPR000719">
    <property type="entry name" value="Prot_kinase_dom"/>
</dbReference>
<feature type="binding site" evidence="8">
    <location>
        <position position="186"/>
    </location>
    <ligand>
        <name>ATP</name>
        <dbReference type="ChEBI" id="CHEBI:30616"/>
    </ligand>
</feature>
<proteinExistence type="inferred from homology"/>
<keyword evidence="5 12" id="KW-0418">Kinase</keyword>
<evidence type="ECO:0000256" key="2">
    <source>
        <dbReference type="ARBA" id="ARBA00022527"/>
    </source>
</evidence>
<evidence type="ECO:0000256" key="5">
    <source>
        <dbReference type="ARBA" id="ARBA00022777"/>
    </source>
</evidence>
<dbReference type="GO" id="GO:0004674">
    <property type="term" value="F:protein serine/threonine kinase activity"/>
    <property type="evidence" value="ECO:0007669"/>
    <property type="project" value="UniProtKB-KW"/>
</dbReference>
<accession>A0A1M8AC33</accession>
<evidence type="ECO:0000256" key="9">
    <source>
        <dbReference type="RuleBase" id="RU000304"/>
    </source>
</evidence>
<dbReference type="Pfam" id="PF00069">
    <property type="entry name" value="Pkinase"/>
    <property type="match status" value="1"/>
</dbReference>
<dbReference type="OrthoDB" id="9332038at2759"/>
<keyword evidence="3" id="KW-0808">Transferase</keyword>
<protein>
    <recommendedName>
        <fullName evidence="1">non-specific serine/threonine protein kinase</fullName>
        <ecNumber evidence="1">2.7.11.1</ecNumber>
    </recommendedName>
</protein>
<dbReference type="EMBL" id="LT671828">
    <property type="protein sequence ID" value="SHO80012.1"/>
    <property type="molecule type" value="Genomic_DNA"/>
</dbReference>
<comment type="similarity">
    <text evidence="7">Belongs to the protein kinase superfamily. CMGC Ser/Thr protein kinase family.</text>
</comment>
<dbReference type="InterPro" id="IPR044092">
    <property type="entry name" value="STKc_PRP4"/>
</dbReference>
<dbReference type="InterPro" id="IPR050494">
    <property type="entry name" value="Ser_Thr_dual-spec_kinase"/>
</dbReference>
<dbReference type="PROSITE" id="PS00107">
    <property type="entry name" value="PROTEIN_KINASE_ATP"/>
    <property type="match status" value="1"/>
</dbReference>
<evidence type="ECO:0000256" key="4">
    <source>
        <dbReference type="ARBA" id="ARBA00022741"/>
    </source>
</evidence>
<dbReference type="Gene3D" id="1.10.510.10">
    <property type="entry name" value="Transferase(Phosphotransferase) domain 1"/>
    <property type="match status" value="1"/>
</dbReference>
<feature type="domain" description="Protein kinase" evidence="11">
    <location>
        <begin position="156"/>
        <end position="475"/>
    </location>
</feature>
<dbReference type="CDD" id="cd14135">
    <property type="entry name" value="STKc_PRP4"/>
    <property type="match status" value="1"/>
</dbReference>
<gene>
    <name evidence="12" type="ORF">MSYG_4367</name>
</gene>
<dbReference type="GO" id="GO:0005524">
    <property type="term" value="F:ATP binding"/>
    <property type="evidence" value="ECO:0007669"/>
    <property type="project" value="UniProtKB-UniRule"/>
</dbReference>
<dbReference type="PROSITE" id="PS00108">
    <property type="entry name" value="PROTEIN_KINASE_ST"/>
    <property type="match status" value="1"/>
</dbReference>
<evidence type="ECO:0000259" key="11">
    <source>
        <dbReference type="PROSITE" id="PS50011"/>
    </source>
</evidence>
<reference evidence="13" key="1">
    <citation type="journal article" date="2017" name="Nucleic Acids Res.">
        <title>Proteogenomics produces comprehensive and highly accurate protein-coding gene annotation in a complete genome assembly of Malassezia sympodialis.</title>
        <authorList>
            <person name="Zhu Y."/>
            <person name="Engstroem P.G."/>
            <person name="Tellgren-Roth C."/>
            <person name="Baudo C.D."/>
            <person name="Kennell J.C."/>
            <person name="Sun S."/>
            <person name="Billmyre R.B."/>
            <person name="Schroeder M.S."/>
            <person name="Andersson A."/>
            <person name="Holm T."/>
            <person name="Sigurgeirsson B."/>
            <person name="Wu G."/>
            <person name="Sankaranarayanan S.R."/>
            <person name="Siddharthan R."/>
            <person name="Sanyal K."/>
            <person name="Lundeberg J."/>
            <person name="Nystedt B."/>
            <person name="Boekhout T."/>
            <person name="Dawson T.L. Jr."/>
            <person name="Heitman J."/>
            <person name="Scheynius A."/>
            <person name="Lehtioe J."/>
        </authorList>
    </citation>
    <scope>NUCLEOTIDE SEQUENCE [LARGE SCALE GENOMIC DNA]</scope>
    <source>
        <strain evidence="13">ATCC 42132</strain>
    </source>
</reference>
<keyword evidence="6 8" id="KW-0067">ATP-binding</keyword>
<dbReference type="PROSITE" id="PS50011">
    <property type="entry name" value="PROTEIN_KINASE_DOM"/>
    <property type="match status" value="1"/>
</dbReference>
<dbReference type="FunFam" id="1.10.510.10:FF:000078">
    <property type="entry name" value="Serine/threonine-protein kinase PRP4 homolog"/>
    <property type="match status" value="1"/>
</dbReference>
<organism evidence="12 13">
    <name type="scientific">Malassezia sympodialis (strain ATCC 42132)</name>
    <name type="common">Atopic eczema-associated yeast</name>
    <dbReference type="NCBI Taxonomy" id="1230383"/>
    <lineage>
        <taxon>Eukaryota</taxon>
        <taxon>Fungi</taxon>
        <taxon>Dikarya</taxon>
        <taxon>Basidiomycota</taxon>
        <taxon>Ustilaginomycotina</taxon>
        <taxon>Malasseziomycetes</taxon>
        <taxon>Malasseziales</taxon>
        <taxon>Malasseziaceae</taxon>
        <taxon>Malassezia</taxon>
    </lineage>
</organism>
<dbReference type="InterPro" id="IPR017441">
    <property type="entry name" value="Protein_kinase_ATP_BS"/>
</dbReference>
<keyword evidence="4 8" id="KW-0547">Nucleotide-binding</keyword>
<dbReference type="VEuPathDB" id="FungiDB:MSYG_4367"/>
<dbReference type="OMA" id="PEIIMGH"/>
<dbReference type="SUPFAM" id="SSF56112">
    <property type="entry name" value="Protein kinase-like (PK-like)"/>
    <property type="match status" value="1"/>
</dbReference>
<evidence type="ECO:0000256" key="7">
    <source>
        <dbReference type="ARBA" id="ARBA00023596"/>
    </source>
</evidence>